<protein>
    <recommendedName>
        <fullName evidence="3">Extracellular membrane protein CFEM domain-containing protein</fullName>
    </recommendedName>
</protein>
<proteinExistence type="predicted"/>
<dbReference type="Proteomes" id="UP001628179">
    <property type="component" value="Unassembled WGS sequence"/>
</dbReference>
<dbReference type="GeneID" id="98173059"/>
<sequence>MPHPHCDVIDNCPQAGLSPTPCDCTQEMINALYGCPAELGNCVGMDEEAFKDGFDQVIFAWRQRCSSALSTITTPTAYATATGSGGICNLDNNACIAGQTSLDNCMSSARVGTTTDFSSLISCACQVALLRTLSVCWFTDEPECLGKPPNTSRINDNYLVQECSAAKTIFDFAVRTDTTTAAVSEPRVPATAFTVTAPDFVPTETGKSSSPPPKVWSLGSIFLSLSVHGVMALRWL</sequence>
<dbReference type="EMBL" id="BAAFSV010000001">
    <property type="protein sequence ID" value="GAB1312104.1"/>
    <property type="molecule type" value="Genomic_DNA"/>
</dbReference>
<gene>
    <name evidence="1" type="ORF">MFIFM68171_02314</name>
</gene>
<reference evidence="1 2" key="1">
    <citation type="submission" date="2024-09" db="EMBL/GenBank/DDBJ databases">
        <title>Itraconazole resistance in Madurella fahalii resulting from another homologue of gene encoding cytochrome P450 14-alpha sterol demethylase (CYP51).</title>
        <authorList>
            <person name="Yoshioka I."/>
            <person name="Fahal A.H."/>
            <person name="Kaneko S."/>
            <person name="Yaguchi T."/>
        </authorList>
    </citation>
    <scope>NUCLEOTIDE SEQUENCE [LARGE SCALE GENOMIC DNA]</scope>
    <source>
        <strain evidence="1 2">IFM 68171</strain>
    </source>
</reference>
<organism evidence="1 2">
    <name type="scientific">Madurella fahalii</name>
    <dbReference type="NCBI Taxonomy" id="1157608"/>
    <lineage>
        <taxon>Eukaryota</taxon>
        <taxon>Fungi</taxon>
        <taxon>Dikarya</taxon>
        <taxon>Ascomycota</taxon>
        <taxon>Pezizomycotina</taxon>
        <taxon>Sordariomycetes</taxon>
        <taxon>Sordariomycetidae</taxon>
        <taxon>Sordariales</taxon>
        <taxon>Sordariales incertae sedis</taxon>
        <taxon>Madurella</taxon>
    </lineage>
</organism>
<evidence type="ECO:0000313" key="2">
    <source>
        <dbReference type="Proteomes" id="UP001628179"/>
    </source>
</evidence>
<name>A0ABQ0G342_9PEZI</name>
<keyword evidence="2" id="KW-1185">Reference proteome</keyword>
<evidence type="ECO:0000313" key="1">
    <source>
        <dbReference type="EMBL" id="GAB1312104.1"/>
    </source>
</evidence>
<accession>A0ABQ0G342</accession>
<comment type="caution">
    <text evidence="1">The sequence shown here is derived from an EMBL/GenBank/DDBJ whole genome shotgun (WGS) entry which is preliminary data.</text>
</comment>
<evidence type="ECO:0008006" key="3">
    <source>
        <dbReference type="Google" id="ProtNLM"/>
    </source>
</evidence>
<dbReference type="RefSeq" id="XP_070913837.1">
    <property type="nucleotide sequence ID" value="XM_071057736.1"/>
</dbReference>